<dbReference type="InterPro" id="IPR002624">
    <property type="entry name" value="DCK/DGK"/>
</dbReference>
<evidence type="ECO:0000313" key="6">
    <source>
        <dbReference type="Proteomes" id="UP000076078"/>
    </source>
</evidence>
<name>A0A152A4N1_TIELA</name>
<keyword evidence="5" id="KW-0808">Transferase</keyword>
<evidence type="ECO:0000313" key="5">
    <source>
        <dbReference type="EMBL" id="KYR01047.1"/>
    </source>
</evidence>
<feature type="binding site" evidence="3">
    <location>
        <begin position="114"/>
        <end position="118"/>
    </location>
    <ligand>
        <name>ATP</name>
        <dbReference type="ChEBI" id="CHEBI:30616"/>
    </ligand>
</feature>
<proteinExistence type="inferred from homology"/>
<dbReference type="AlphaFoldDB" id="A0A152A4N1"/>
<feature type="active site" description="Proton acceptor" evidence="2">
    <location>
        <position position="57"/>
    </location>
</feature>
<dbReference type="InterPro" id="IPR050566">
    <property type="entry name" value="Deoxyribonucleoside_kinase"/>
</dbReference>
<accession>A0A152A4N1</accession>
<dbReference type="PIRSF" id="PIRSF000705">
    <property type="entry name" value="DNK"/>
    <property type="match status" value="1"/>
</dbReference>
<keyword evidence="3" id="KW-0547">Nucleotide-binding</keyword>
<keyword evidence="5" id="KW-0418">Kinase</keyword>
<dbReference type="SUPFAM" id="SSF52540">
    <property type="entry name" value="P-loop containing nucleoside triphosphate hydrolases"/>
    <property type="match status" value="1"/>
</dbReference>
<dbReference type="PANTHER" id="PTHR10513">
    <property type="entry name" value="DEOXYNUCLEOSIDE KINASE"/>
    <property type="match status" value="1"/>
</dbReference>
<sequence length="194" mass="23233">MHGIRKSIKSTNLYNSYLADFYQDPKKYSFQLQIYLLNARFQQQQQIIWQGKGGVQDRTIYEDSVFAKMLMESGLMDKRDYSTYCKLFSNLSNFMRKPNLIIHLDVSPQESLERIRLRNRECEKNVTLEYLTNLNQAYQEFLQDISKYIAVIRVNWSQFQDPEELANKIKLEYDRMRFIHVVDQVKTIDNTNTK</sequence>
<dbReference type="Gene3D" id="3.40.50.300">
    <property type="entry name" value="P-loop containing nucleotide triphosphate hydrolases"/>
    <property type="match status" value="1"/>
</dbReference>
<dbReference type="GO" id="GO:0005524">
    <property type="term" value="F:ATP binding"/>
    <property type="evidence" value="ECO:0007669"/>
    <property type="project" value="UniProtKB-KW"/>
</dbReference>
<evidence type="ECO:0000256" key="3">
    <source>
        <dbReference type="PIRSR" id="PIRSR000705-3"/>
    </source>
</evidence>
<dbReference type="STRING" id="361077.A0A152A4N1"/>
<keyword evidence="3" id="KW-0067">ATP-binding</keyword>
<gene>
    <name evidence="5" type="ORF">DLAC_02135</name>
</gene>
<evidence type="ECO:0000256" key="2">
    <source>
        <dbReference type="PIRSR" id="PIRSR000705-1"/>
    </source>
</evidence>
<dbReference type="FunCoup" id="A0A152A4N1">
    <property type="interactions" value="44"/>
</dbReference>
<dbReference type="CDD" id="cd01673">
    <property type="entry name" value="dNK"/>
    <property type="match status" value="1"/>
</dbReference>
<comment type="caution">
    <text evidence="5">The sequence shown here is derived from an EMBL/GenBank/DDBJ whole genome shotgun (WGS) entry which is preliminary data.</text>
</comment>
<dbReference type="GO" id="GO:0019136">
    <property type="term" value="F:deoxynucleoside kinase activity"/>
    <property type="evidence" value="ECO:0007669"/>
    <property type="project" value="InterPro"/>
</dbReference>
<comment type="similarity">
    <text evidence="1">Belongs to the DCK/DGK family.</text>
</comment>
<dbReference type="Proteomes" id="UP000076078">
    <property type="component" value="Unassembled WGS sequence"/>
</dbReference>
<organism evidence="5 6">
    <name type="scientific">Tieghemostelium lacteum</name>
    <name type="common">Slime mold</name>
    <name type="synonym">Dictyostelium lacteum</name>
    <dbReference type="NCBI Taxonomy" id="361077"/>
    <lineage>
        <taxon>Eukaryota</taxon>
        <taxon>Amoebozoa</taxon>
        <taxon>Evosea</taxon>
        <taxon>Eumycetozoa</taxon>
        <taxon>Dictyostelia</taxon>
        <taxon>Dictyosteliales</taxon>
        <taxon>Raperosteliaceae</taxon>
        <taxon>Tieghemostelium</taxon>
    </lineage>
</organism>
<dbReference type="GO" id="GO:0005739">
    <property type="term" value="C:mitochondrion"/>
    <property type="evidence" value="ECO:0007669"/>
    <property type="project" value="TreeGrafter"/>
</dbReference>
<keyword evidence="6" id="KW-1185">Reference proteome</keyword>
<evidence type="ECO:0000256" key="1">
    <source>
        <dbReference type="ARBA" id="ARBA00007420"/>
    </source>
</evidence>
<evidence type="ECO:0000259" key="4">
    <source>
        <dbReference type="Pfam" id="PF01712"/>
    </source>
</evidence>
<dbReference type="PANTHER" id="PTHR10513:SF35">
    <property type="entry name" value="DEOXYADENOSINE KINASE"/>
    <property type="match status" value="1"/>
</dbReference>
<dbReference type="InterPro" id="IPR027417">
    <property type="entry name" value="P-loop_NTPase"/>
</dbReference>
<dbReference type="InterPro" id="IPR031314">
    <property type="entry name" value="DNK_dom"/>
</dbReference>
<feature type="domain" description="Deoxynucleoside kinase" evidence="4">
    <location>
        <begin position="12"/>
        <end position="170"/>
    </location>
</feature>
<protein>
    <submittedName>
        <fullName evidence="5">Deoxyadenosine kinase</fullName>
    </submittedName>
</protein>
<dbReference type="Pfam" id="PF01712">
    <property type="entry name" value="dNK"/>
    <property type="match status" value="1"/>
</dbReference>
<dbReference type="OrthoDB" id="567086at2759"/>
<dbReference type="EMBL" id="LODT01000011">
    <property type="protein sequence ID" value="KYR01047.1"/>
    <property type="molecule type" value="Genomic_DNA"/>
</dbReference>
<reference evidence="5 6" key="1">
    <citation type="submission" date="2015-12" db="EMBL/GenBank/DDBJ databases">
        <title>Dictyostelia acquired genes for synthesis and detection of signals that induce cell-type specialization by lateral gene transfer from prokaryotes.</title>
        <authorList>
            <person name="Gloeckner G."/>
            <person name="Schaap P."/>
        </authorList>
    </citation>
    <scope>NUCLEOTIDE SEQUENCE [LARGE SCALE GENOMIC DNA]</scope>
    <source>
        <strain evidence="5 6">TK</strain>
    </source>
</reference>
<dbReference type="InParanoid" id="A0A152A4N1"/>